<dbReference type="EC" id="3.6.1.8" evidence="3"/>
<dbReference type="GO" id="GO:0046076">
    <property type="term" value="P:dTTP catabolic process"/>
    <property type="evidence" value="ECO:0007669"/>
    <property type="project" value="TreeGrafter"/>
</dbReference>
<protein>
    <recommendedName>
        <fullName evidence="4">Nucleoside triphosphate pyrophosphohydrolase</fullName>
        <ecNumber evidence="3">3.6.1.8</ecNumber>
    </recommendedName>
</protein>
<dbReference type="FunFam" id="1.10.287.1080:FF:000003">
    <property type="entry name" value="Nucleoside triphosphate pyrophosphohydrolase"/>
    <property type="match status" value="1"/>
</dbReference>
<dbReference type="GO" id="GO:0046061">
    <property type="term" value="P:dATP catabolic process"/>
    <property type="evidence" value="ECO:0007669"/>
    <property type="project" value="TreeGrafter"/>
</dbReference>
<dbReference type="AlphaFoldDB" id="A0A1S7LCP1"/>
<sequence>MSDKQAKDATALAAGDAFNDLQELMAKLRSPEGCPWDREQTFNSLLPYTIEEVYEVVDAVEREDDAELKKELGDLLFHIVFYSQIAEEEKRFSLEEVTRSVVQKMVLRHPHVFGETQLESAGDVVANWESFKQKEREASGEKAHSDSVFEGVSNKLPALLWAKKVQQKMAKVGFDWPDTMGILDKIREEIDELTEAREAEDRAAVEEELGDLLFALVNLARRLEIEPETALRSTTHKVVNRFRHIETELQAQGKTTHETDLDTMESLWLDAKKLEGK</sequence>
<dbReference type="CDD" id="cd11529">
    <property type="entry name" value="NTP-PPase_MazG_Cterm"/>
    <property type="match status" value="1"/>
</dbReference>
<dbReference type="NCBIfam" id="TIGR00444">
    <property type="entry name" value="mazG"/>
    <property type="match status" value="1"/>
</dbReference>
<dbReference type="GO" id="GO:0046081">
    <property type="term" value="P:dUTP catabolic process"/>
    <property type="evidence" value="ECO:0007669"/>
    <property type="project" value="TreeGrafter"/>
</dbReference>
<evidence type="ECO:0000256" key="2">
    <source>
        <dbReference type="ARBA" id="ARBA00061115"/>
    </source>
</evidence>
<feature type="domain" description="NTP pyrophosphohydrolase MazG-like" evidence="5">
    <location>
        <begin position="40"/>
        <end position="113"/>
    </location>
</feature>
<comment type="similarity">
    <text evidence="2">Belongs to the nucleoside triphosphate pyrophosphohydrolase family.</text>
</comment>
<evidence type="ECO:0000256" key="3">
    <source>
        <dbReference type="ARBA" id="ARBA00066372"/>
    </source>
</evidence>
<dbReference type="GO" id="GO:0047693">
    <property type="term" value="F:ATP diphosphatase activity"/>
    <property type="evidence" value="ECO:0007669"/>
    <property type="project" value="UniProtKB-EC"/>
</dbReference>
<dbReference type="InterPro" id="IPR004518">
    <property type="entry name" value="MazG-like_dom"/>
</dbReference>
<proteinExistence type="inferred from homology"/>
<dbReference type="FunFam" id="1.10.287.1080:FF:000001">
    <property type="entry name" value="Nucleoside triphosphate pyrophosphohydrolase"/>
    <property type="match status" value="1"/>
</dbReference>
<dbReference type="Gene3D" id="1.10.287.1080">
    <property type="entry name" value="MazG-like"/>
    <property type="match status" value="2"/>
</dbReference>
<evidence type="ECO:0000259" key="5">
    <source>
        <dbReference type="Pfam" id="PF03819"/>
    </source>
</evidence>
<evidence type="ECO:0000256" key="4">
    <source>
        <dbReference type="ARBA" id="ARBA00074799"/>
    </source>
</evidence>
<dbReference type="InterPro" id="IPR048011">
    <property type="entry name" value="NTP-PPase_MazG-like_C"/>
</dbReference>
<dbReference type="PANTHER" id="PTHR30522:SF0">
    <property type="entry name" value="NUCLEOSIDE TRIPHOSPHATE PYROPHOSPHOHYDROLASE"/>
    <property type="match status" value="1"/>
</dbReference>
<feature type="domain" description="NTP pyrophosphohydrolase MazG-like" evidence="5">
    <location>
        <begin position="183"/>
        <end position="244"/>
    </location>
</feature>
<dbReference type="GO" id="GO:0006203">
    <property type="term" value="P:dGTP catabolic process"/>
    <property type="evidence" value="ECO:0007669"/>
    <property type="project" value="TreeGrafter"/>
</dbReference>
<dbReference type="GO" id="GO:0046047">
    <property type="term" value="P:TTP catabolic process"/>
    <property type="evidence" value="ECO:0007669"/>
    <property type="project" value="TreeGrafter"/>
</dbReference>
<accession>A0A1S7LCP1</accession>
<gene>
    <name evidence="6" type="primary">mazG</name>
    <name evidence="6" type="ORF">MAGMO_0042</name>
</gene>
<organism evidence="6">
    <name type="scientific">Magnetococcus massalia (strain MO-1)</name>
    <dbReference type="NCBI Taxonomy" id="451514"/>
    <lineage>
        <taxon>Bacteria</taxon>
        <taxon>Pseudomonadati</taxon>
        <taxon>Pseudomonadota</taxon>
        <taxon>Magnetococcia</taxon>
        <taxon>Magnetococcales</taxon>
        <taxon>Magnetococcaceae</taxon>
        <taxon>Magnetococcus</taxon>
    </lineage>
</organism>
<dbReference type="EMBL" id="LO017727">
    <property type="protein sequence ID" value="CRH04258.1"/>
    <property type="molecule type" value="Genomic_DNA"/>
</dbReference>
<evidence type="ECO:0000313" key="6">
    <source>
        <dbReference type="EMBL" id="CRH04258.1"/>
    </source>
</evidence>
<dbReference type="InterPro" id="IPR048015">
    <property type="entry name" value="NTP-PPase_MazG-like_N"/>
</dbReference>
<dbReference type="InterPro" id="IPR011551">
    <property type="entry name" value="NTP_PyrPHydrolase_MazG"/>
</dbReference>
<reference evidence="6" key="1">
    <citation type="submission" date="2015-04" db="EMBL/GenBank/DDBJ databases">
        <authorList>
            <person name="Syromyatnikov M.Y."/>
            <person name="Popov V.N."/>
        </authorList>
    </citation>
    <scope>NUCLEOTIDE SEQUENCE</scope>
    <source>
        <strain evidence="6">MO-1</strain>
    </source>
</reference>
<dbReference type="SUPFAM" id="SSF101386">
    <property type="entry name" value="all-alpha NTP pyrophosphatases"/>
    <property type="match status" value="2"/>
</dbReference>
<dbReference type="CDD" id="cd11528">
    <property type="entry name" value="NTP-PPase_MazG_Nterm"/>
    <property type="match status" value="1"/>
</dbReference>
<dbReference type="PANTHER" id="PTHR30522">
    <property type="entry name" value="NUCLEOSIDE TRIPHOSPHATE PYROPHOSPHOHYDROLASE"/>
    <property type="match status" value="1"/>
</dbReference>
<dbReference type="GO" id="GO:0046052">
    <property type="term" value="P:UTP catabolic process"/>
    <property type="evidence" value="ECO:0007669"/>
    <property type="project" value="TreeGrafter"/>
</dbReference>
<keyword evidence="6" id="KW-0378">Hydrolase</keyword>
<comment type="catalytic activity">
    <reaction evidence="1">
        <text>ATP + H2O = AMP + diphosphate + H(+)</text>
        <dbReference type="Rhea" id="RHEA:14245"/>
        <dbReference type="ChEBI" id="CHEBI:15377"/>
        <dbReference type="ChEBI" id="CHEBI:15378"/>
        <dbReference type="ChEBI" id="CHEBI:30616"/>
        <dbReference type="ChEBI" id="CHEBI:33019"/>
        <dbReference type="ChEBI" id="CHEBI:456215"/>
        <dbReference type="EC" id="3.6.1.8"/>
    </reaction>
</comment>
<name>A0A1S7LCP1_MAGMO</name>
<dbReference type="NCBIfam" id="NF007113">
    <property type="entry name" value="PRK09562.1"/>
    <property type="match status" value="1"/>
</dbReference>
<dbReference type="Pfam" id="PF03819">
    <property type="entry name" value="MazG"/>
    <property type="match status" value="2"/>
</dbReference>
<evidence type="ECO:0000256" key="1">
    <source>
        <dbReference type="ARBA" id="ARBA00052141"/>
    </source>
</evidence>
<dbReference type="GO" id="GO:0006950">
    <property type="term" value="P:response to stress"/>
    <property type="evidence" value="ECO:0007669"/>
    <property type="project" value="UniProtKB-ARBA"/>
</dbReference>